<keyword evidence="6 11" id="KW-0521">NADP</keyword>
<name>A0AA42BAN3_9BACT</name>
<dbReference type="PANTHER" id="PTHR42879:SF2">
    <property type="entry name" value="3-OXOACYL-[ACYL-CARRIER-PROTEIN] REDUCTASE FABG"/>
    <property type="match status" value="1"/>
</dbReference>
<dbReference type="RefSeq" id="WP_284056609.1">
    <property type="nucleotide sequence ID" value="NZ_JAMSLR010000003.1"/>
</dbReference>
<proteinExistence type="inferred from homology"/>
<dbReference type="InterPro" id="IPR050259">
    <property type="entry name" value="SDR"/>
</dbReference>
<evidence type="ECO:0000256" key="7">
    <source>
        <dbReference type="ARBA" id="ARBA00023002"/>
    </source>
</evidence>
<dbReference type="NCBIfam" id="NF009466">
    <property type="entry name" value="PRK12826.1-2"/>
    <property type="match status" value="1"/>
</dbReference>
<comment type="function">
    <text evidence="12">Catalyzes the NADPH-dependent reduction of beta-ketoacyl-ACP substrates to beta-hydroxyacyl-ACP products, the first reductive step in the elongation cycle of fatty acid biosynthesis.</text>
</comment>
<reference evidence="14" key="1">
    <citation type="submission" date="2022-06" db="EMBL/GenBank/DDBJ databases">
        <title>CFH 74404 Thermomicrobiaceae sp.</title>
        <authorList>
            <person name="Ming H."/>
            <person name="Li W.-J."/>
            <person name="Zhao Z."/>
        </authorList>
    </citation>
    <scope>NUCLEOTIDE SEQUENCE</scope>
    <source>
        <strain evidence="14">CFH 74404</strain>
    </source>
</reference>
<organism evidence="14 15">
    <name type="scientific">Thermalbibacter longus</name>
    <dbReference type="NCBI Taxonomy" id="2951981"/>
    <lineage>
        <taxon>Bacteria</taxon>
        <taxon>Pseudomonadati</taxon>
        <taxon>Thermomicrobiota</taxon>
        <taxon>Thermomicrobia</taxon>
        <taxon>Thermomicrobiales</taxon>
        <taxon>Thermomicrobiaceae</taxon>
        <taxon>Thermalbibacter</taxon>
    </lineage>
</organism>
<feature type="binding site" evidence="11">
    <location>
        <begin position="13"/>
        <end position="16"/>
    </location>
    <ligand>
        <name>NADP(+)</name>
        <dbReference type="ChEBI" id="CHEBI:58349"/>
    </ligand>
</feature>
<dbReference type="Pfam" id="PF13561">
    <property type="entry name" value="adh_short_C2"/>
    <property type="match status" value="1"/>
</dbReference>
<evidence type="ECO:0000256" key="8">
    <source>
        <dbReference type="ARBA" id="ARBA00023098"/>
    </source>
</evidence>
<dbReference type="EMBL" id="JAMSLR010000003">
    <property type="protein sequence ID" value="MCM8748829.1"/>
    <property type="molecule type" value="Genomic_DNA"/>
</dbReference>
<comment type="caution">
    <text evidence="14">The sequence shown here is derived from an EMBL/GenBank/DDBJ whole genome shotgun (WGS) entry which is preliminary data.</text>
</comment>
<evidence type="ECO:0000256" key="2">
    <source>
        <dbReference type="ARBA" id="ARBA00006484"/>
    </source>
</evidence>
<dbReference type="Proteomes" id="UP001165306">
    <property type="component" value="Unassembled WGS sequence"/>
</dbReference>
<dbReference type="InterPro" id="IPR011284">
    <property type="entry name" value="3oxo_ACP_reduc"/>
</dbReference>
<feature type="binding site" evidence="11">
    <location>
        <position position="91"/>
    </location>
    <ligand>
        <name>NADP(+)</name>
        <dbReference type="ChEBI" id="CHEBI:58349"/>
    </ligand>
</feature>
<keyword evidence="9 12" id="KW-0275">Fatty acid biosynthesis</keyword>
<evidence type="ECO:0000256" key="12">
    <source>
        <dbReference type="RuleBase" id="RU366074"/>
    </source>
</evidence>
<evidence type="ECO:0000256" key="10">
    <source>
        <dbReference type="PIRSR" id="PIRSR611284-1"/>
    </source>
</evidence>
<evidence type="ECO:0000256" key="6">
    <source>
        <dbReference type="ARBA" id="ARBA00022857"/>
    </source>
</evidence>
<dbReference type="NCBIfam" id="NF005559">
    <property type="entry name" value="PRK07231.1"/>
    <property type="match status" value="1"/>
</dbReference>
<dbReference type="Gene3D" id="3.40.50.720">
    <property type="entry name" value="NAD(P)-binding Rossmann-like Domain"/>
    <property type="match status" value="1"/>
</dbReference>
<evidence type="ECO:0000256" key="5">
    <source>
        <dbReference type="ARBA" id="ARBA00022832"/>
    </source>
</evidence>
<feature type="active site" description="Proton acceptor" evidence="10">
    <location>
        <position position="156"/>
    </location>
</feature>
<comment type="similarity">
    <text evidence="2 12">Belongs to the short-chain dehydrogenases/reductases (SDR) family.</text>
</comment>
<dbReference type="GO" id="GO:0030497">
    <property type="term" value="P:fatty acid elongation"/>
    <property type="evidence" value="ECO:0007669"/>
    <property type="project" value="UniProtKB-ARBA"/>
</dbReference>
<dbReference type="CDD" id="cd05333">
    <property type="entry name" value="BKR_SDR_c"/>
    <property type="match status" value="1"/>
</dbReference>
<dbReference type="EC" id="1.1.1.100" evidence="3 12"/>
<evidence type="ECO:0000256" key="1">
    <source>
        <dbReference type="ARBA" id="ARBA00005194"/>
    </source>
</evidence>
<keyword evidence="7 12" id="KW-0560">Oxidoreductase</keyword>
<dbReference type="InterPro" id="IPR036291">
    <property type="entry name" value="NAD(P)-bd_dom_sf"/>
</dbReference>
<feature type="binding site" evidence="11">
    <location>
        <position position="189"/>
    </location>
    <ligand>
        <name>NADP(+)</name>
        <dbReference type="ChEBI" id="CHEBI:58349"/>
    </ligand>
</feature>
<keyword evidence="5 12" id="KW-0276">Fatty acid metabolism</keyword>
<dbReference type="SMART" id="SM00822">
    <property type="entry name" value="PKS_KR"/>
    <property type="match status" value="1"/>
</dbReference>
<comment type="subunit">
    <text evidence="12">Homotetramer.</text>
</comment>
<dbReference type="PRINTS" id="PR00081">
    <property type="entry name" value="GDHRDH"/>
</dbReference>
<gene>
    <name evidence="14" type="primary">fabG</name>
    <name evidence="14" type="ORF">NET02_06690</name>
</gene>
<dbReference type="FunFam" id="3.40.50.720:FF:000037">
    <property type="entry name" value="3-oxoacyl-[acyl-carrier-protein] reductase FabG"/>
    <property type="match status" value="1"/>
</dbReference>
<evidence type="ECO:0000256" key="3">
    <source>
        <dbReference type="ARBA" id="ARBA00012948"/>
    </source>
</evidence>
<dbReference type="InterPro" id="IPR057326">
    <property type="entry name" value="KR_dom"/>
</dbReference>
<keyword evidence="15" id="KW-1185">Reference proteome</keyword>
<protein>
    <recommendedName>
        <fullName evidence="3 12">3-oxoacyl-[acyl-carrier-protein] reductase</fullName>
        <ecNumber evidence="3 12">1.1.1.100</ecNumber>
    </recommendedName>
</protein>
<sequence length="250" mass="26569">MTGEERGAAIVTGAVRGIGRATAVRLARDGFKVVVNYRGEADLAEAVVREIVAEGGTALAIRADVTDADQIGEMITQAIDRFGRLEVLVNNAGITRDTLIMRMRDEDWNDVLTTNLTGAFLCCRAAIRPMMRQRYGRIINLTSVVGLVGNVGQTNYAAAKAGIIGLTKSLAREVGSRGITVNAVAPGFIQTRLTEAIPAELQEQILKQIPLGYYGTPEDVAEAIAFLASPAARYITGAVLSVDGGLFMAT</sequence>
<evidence type="ECO:0000313" key="14">
    <source>
        <dbReference type="EMBL" id="MCM8748829.1"/>
    </source>
</evidence>
<dbReference type="GO" id="GO:0051287">
    <property type="term" value="F:NAD binding"/>
    <property type="evidence" value="ECO:0007669"/>
    <property type="project" value="UniProtKB-UniRule"/>
</dbReference>
<evidence type="ECO:0000256" key="11">
    <source>
        <dbReference type="PIRSR" id="PIRSR611284-2"/>
    </source>
</evidence>
<dbReference type="SUPFAM" id="SSF51735">
    <property type="entry name" value="NAD(P)-binding Rossmann-fold domains"/>
    <property type="match status" value="1"/>
</dbReference>
<dbReference type="PRINTS" id="PR00080">
    <property type="entry name" value="SDRFAMILY"/>
</dbReference>
<keyword evidence="8 12" id="KW-0443">Lipid metabolism</keyword>
<dbReference type="PANTHER" id="PTHR42879">
    <property type="entry name" value="3-OXOACYL-(ACYL-CARRIER-PROTEIN) REDUCTASE"/>
    <property type="match status" value="1"/>
</dbReference>
<evidence type="ECO:0000256" key="4">
    <source>
        <dbReference type="ARBA" id="ARBA00022516"/>
    </source>
</evidence>
<comment type="pathway">
    <text evidence="1 12">Lipid metabolism; fatty acid biosynthesis.</text>
</comment>
<feature type="domain" description="Ketoreductase" evidence="13">
    <location>
        <begin position="7"/>
        <end position="187"/>
    </location>
</feature>
<dbReference type="InterPro" id="IPR002347">
    <property type="entry name" value="SDR_fam"/>
</dbReference>
<dbReference type="GO" id="GO:0004316">
    <property type="term" value="F:3-oxoacyl-[acyl-carrier-protein] reductase (NADPH) activity"/>
    <property type="evidence" value="ECO:0007669"/>
    <property type="project" value="UniProtKB-UniRule"/>
</dbReference>
<evidence type="ECO:0000313" key="15">
    <source>
        <dbReference type="Proteomes" id="UP001165306"/>
    </source>
</evidence>
<dbReference type="AlphaFoldDB" id="A0AA42BAN3"/>
<evidence type="ECO:0000256" key="9">
    <source>
        <dbReference type="ARBA" id="ARBA00023160"/>
    </source>
</evidence>
<evidence type="ECO:0000259" key="13">
    <source>
        <dbReference type="SMART" id="SM00822"/>
    </source>
</evidence>
<comment type="catalytic activity">
    <reaction evidence="12">
        <text>a (3R)-hydroxyacyl-[ACP] + NADP(+) = a 3-oxoacyl-[ACP] + NADPH + H(+)</text>
        <dbReference type="Rhea" id="RHEA:17397"/>
        <dbReference type="Rhea" id="RHEA-COMP:9916"/>
        <dbReference type="Rhea" id="RHEA-COMP:9945"/>
        <dbReference type="ChEBI" id="CHEBI:15378"/>
        <dbReference type="ChEBI" id="CHEBI:57783"/>
        <dbReference type="ChEBI" id="CHEBI:58349"/>
        <dbReference type="ChEBI" id="CHEBI:78776"/>
        <dbReference type="ChEBI" id="CHEBI:78827"/>
        <dbReference type="EC" id="1.1.1.100"/>
    </reaction>
</comment>
<dbReference type="PROSITE" id="PS00061">
    <property type="entry name" value="ADH_SHORT"/>
    <property type="match status" value="1"/>
</dbReference>
<dbReference type="NCBIfam" id="NF009464">
    <property type="entry name" value="PRK12824.1"/>
    <property type="match status" value="1"/>
</dbReference>
<feature type="binding site" evidence="11">
    <location>
        <begin position="156"/>
        <end position="160"/>
    </location>
    <ligand>
        <name>NADP(+)</name>
        <dbReference type="ChEBI" id="CHEBI:58349"/>
    </ligand>
</feature>
<keyword evidence="4 12" id="KW-0444">Lipid biosynthesis</keyword>
<dbReference type="NCBIfam" id="TIGR01830">
    <property type="entry name" value="3oxo_ACP_reduc"/>
    <property type="match status" value="1"/>
</dbReference>
<dbReference type="InterPro" id="IPR020904">
    <property type="entry name" value="Sc_DH/Rdtase_CS"/>
</dbReference>
<accession>A0AA42BAN3</accession>